<evidence type="ECO:0000313" key="5">
    <source>
        <dbReference type="Proteomes" id="UP000005104"/>
    </source>
</evidence>
<dbReference type="Pfam" id="PF01497">
    <property type="entry name" value="Peripla_BP_2"/>
    <property type="match status" value="1"/>
</dbReference>
<dbReference type="InterPro" id="IPR050902">
    <property type="entry name" value="ABC_Transporter_SBP"/>
</dbReference>
<organism evidence="4 5">
    <name type="scientific">Desulfosporosinus youngiae DSM 17734</name>
    <dbReference type="NCBI Taxonomy" id="768710"/>
    <lineage>
        <taxon>Bacteria</taxon>
        <taxon>Bacillati</taxon>
        <taxon>Bacillota</taxon>
        <taxon>Clostridia</taxon>
        <taxon>Eubacteriales</taxon>
        <taxon>Desulfitobacteriaceae</taxon>
        <taxon>Desulfosporosinus</taxon>
    </lineage>
</organism>
<dbReference type="EMBL" id="CM001441">
    <property type="protein sequence ID" value="EHQ91043.1"/>
    <property type="molecule type" value="Genomic_DNA"/>
</dbReference>
<dbReference type="Proteomes" id="UP000005104">
    <property type="component" value="Chromosome"/>
</dbReference>
<dbReference type="AlphaFoldDB" id="H5Y633"/>
<evidence type="ECO:0000256" key="1">
    <source>
        <dbReference type="ARBA" id="ARBA00008814"/>
    </source>
</evidence>
<dbReference type="PROSITE" id="PS50983">
    <property type="entry name" value="FE_B12_PBP"/>
    <property type="match status" value="1"/>
</dbReference>
<evidence type="ECO:0000259" key="3">
    <source>
        <dbReference type="PROSITE" id="PS50983"/>
    </source>
</evidence>
<dbReference type="HOGENOM" id="CLU_038034_7_0_9"/>
<feature type="region of interest" description="Disordered" evidence="2">
    <location>
        <begin position="27"/>
        <end position="47"/>
    </location>
</feature>
<sequence length="349" mass="38410">MKKEMNSIMTLLLVALLVFSISACGRSPSNEQANKSETDKRTSSQASQTADFKPFVIQNYNRQLAIEKVPQAVFAVSTPNTEILMALGLKDKIVGVAPGVSEVDILPQFQDAYNSLNRLEGKLIRGHNYPSFEAVVGTNPDFIYGTSFSVGNAGNITSLDNITKTGITTFISKPTDMLNAGMDDVYEEILTIGRIFAVETQAHELVQNMSEKIGRTQDKLGEIEKPIPVFVYDSEEEGMIFTAGPALITNIIELAGGKNIFFDTNKNWLFANKEKIVNSKPEIVIIIDYGETSAEDKIAAFKNNPLFAELPAVVNDQFVVVSFNDVLPGIRNADCIEELAKGFYPEKFK</sequence>
<dbReference type="SUPFAM" id="SSF53807">
    <property type="entry name" value="Helical backbone' metal receptor"/>
    <property type="match status" value="1"/>
</dbReference>
<accession>H5Y633</accession>
<keyword evidence="5" id="KW-1185">Reference proteome</keyword>
<gene>
    <name evidence="4" type="ORF">DesyoDRAFT_4077</name>
</gene>
<dbReference type="PANTHER" id="PTHR30535:SF7">
    <property type="entry name" value="IRON(III) DICITRATE-BINDING PROTEIN"/>
    <property type="match status" value="1"/>
</dbReference>
<dbReference type="eggNOG" id="COG0614">
    <property type="taxonomic scope" value="Bacteria"/>
</dbReference>
<dbReference type="STRING" id="768710.DesyoDRAFT_4077"/>
<name>H5Y633_9FIRM</name>
<feature type="domain" description="Fe/B12 periplasmic-binding" evidence="3">
    <location>
        <begin position="72"/>
        <end position="347"/>
    </location>
</feature>
<protein>
    <submittedName>
        <fullName evidence="4">ABC-type Fe3+-hydroxamate transport system, periplasmic component</fullName>
    </submittedName>
</protein>
<comment type="similarity">
    <text evidence="1">Belongs to the bacterial solute-binding protein 8 family.</text>
</comment>
<evidence type="ECO:0000313" key="4">
    <source>
        <dbReference type="EMBL" id="EHQ91043.1"/>
    </source>
</evidence>
<reference evidence="4 5" key="1">
    <citation type="submission" date="2011-11" db="EMBL/GenBank/DDBJ databases">
        <title>The Noncontiguous Finished genome of Desulfosporosinus youngiae DSM 17734.</title>
        <authorList>
            <consortium name="US DOE Joint Genome Institute (JGI-PGF)"/>
            <person name="Lucas S."/>
            <person name="Han J."/>
            <person name="Lapidus A."/>
            <person name="Cheng J.-F."/>
            <person name="Goodwin L."/>
            <person name="Pitluck S."/>
            <person name="Peters L."/>
            <person name="Ovchinnikova G."/>
            <person name="Lu M."/>
            <person name="Land M.L."/>
            <person name="Hauser L."/>
            <person name="Pester M."/>
            <person name="Spring S."/>
            <person name="Ollivier B."/>
            <person name="Rattei T."/>
            <person name="Klenk H.-P."/>
            <person name="Wagner M."/>
            <person name="Loy A."/>
            <person name="Woyke T.J."/>
        </authorList>
    </citation>
    <scope>NUCLEOTIDE SEQUENCE [LARGE SCALE GENOMIC DNA]</scope>
    <source>
        <strain evidence="4 5">DSM 17734</strain>
    </source>
</reference>
<dbReference type="PANTHER" id="PTHR30535">
    <property type="entry name" value="VITAMIN B12-BINDING PROTEIN"/>
    <property type="match status" value="1"/>
</dbReference>
<dbReference type="OrthoDB" id="9816357at2"/>
<evidence type="ECO:0000256" key="2">
    <source>
        <dbReference type="SAM" id="MobiDB-lite"/>
    </source>
</evidence>
<proteinExistence type="inferred from homology"/>
<dbReference type="RefSeq" id="WP_007785752.1">
    <property type="nucleotide sequence ID" value="NZ_CM001441.1"/>
</dbReference>
<dbReference type="InterPro" id="IPR002491">
    <property type="entry name" value="ABC_transptr_periplasmic_BD"/>
</dbReference>
<dbReference type="PROSITE" id="PS51257">
    <property type="entry name" value="PROKAR_LIPOPROTEIN"/>
    <property type="match status" value="1"/>
</dbReference>
<dbReference type="Gene3D" id="3.40.50.1980">
    <property type="entry name" value="Nitrogenase molybdenum iron protein domain"/>
    <property type="match status" value="2"/>
</dbReference>